<evidence type="ECO:0000259" key="10">
    <source>
        <dbReference type="Pfam" id="PF00155"/>
    </source>
</evidence>
<evidence type="ECO:0000313" key="11">
    <source>
        <dbReference type="EMBL" id="TCL34872.1"/>
    </source>
</evidence>
<comment type="function">
    <text evidence="2">Decarboxylates L-threonine-O-3-phosphate to yield (R)-1-amino-2-propanol O-2-phosphate, the precursor for the linkage between the nucleotide loop and the corrin ring in cobalamin.</text>
</comment>
<keyword evidence="7" id="KW-0456">Lyase</keyword>
<comment type="catalytic activity">
    <reaction evidence="9">
        <text>O-phospho-L-threonine + H(+) = (R)-1-aminopropan-2-yl phosphate + CO2</text>
        <dbReference type="Rhea" id="RHEA:11492"/>
        <dbReference type="ChEBI" id="CHEBI:15378"/>
        <dbReference type="ChEBI" id="CHEBI:16526"/>
        <dbReference type="ChEBI" id="CHEBI:58563"/>
        <dbReference type="ChEBI" id="CHEBI:58675"/>
        <dbReference type="EC" id="4.1.1.81"/>
    </reaction>
</comment>
<dbReference type="Gene3D" id="3.90.1150.10">
    <property type="entry name" value="Aspartate Aminotransferase, domain 1"/>
    <property type="match status" value="1"/>
</dbReference>
<dbReference type="InterPro" id="IPR005860">
    <property type="entry name" value="CobD"/>
</dbReference>
<evidence type="ECO:0000256" key="6">
    <source>
        <dbReference type="ARBA" id="ARBA00022898"/>
    </source>
</evidence>
<name>A0A4R1PT07_9GAMM</name>
<evidence type="ECO:0000256" key="3">
    <source>
        <dbReference type="ARBA" id="ARBA00004953"/>
    </source>
</evidence>
<dbReference type="EMBL" id="SMMU01000001">
    <property type="protein sequence ID" value="TCL34872.1"/>
    <property type="molecule type" value="Genomic_DNA"/>
</dbReference>
<dbReference type="GO" id="GO:0048472">
    <property type="term" value="F:threonine-phosphate decarboxylase activity"/>
    <property type="evidence" value="ECO:0007669"/>
    <property type="project" value="UniProtKB-EC"/>
</dbReference>
<accession>A0A4R1PT07</accession>
<evidence type="ECO:0000313" key="12">
    <source>
        <dbReference type="Proteomes" id="UP000295169"/>
    </source>
</evidence>
<dbReference type="InterPro" id="IPR015424">
    <property type="entry name" value="PyrdxlP-dep_Trfase"/>
</dbReference>
<dbReference type="GO" id="GO:0030170">
    <property type="term" value="F:pyridoxal phosphate binding"/>
    <property type="evidence" value="ECO:0007669"/>
    <property type="project" value="InterPro"/>
</dbReference>
<proteinExistence type="predicted"/>
<dbReference type="NCBIfam" id="TIGR01140">
    <property type="entry name" value="L_thr_O3P_dcar"/>
    <property type="match status" value="1"/>
</dbReference>
<comment type="caution">
    <text evidence="11">The sequence shown here is derived from an EMBL/GenBank/DDBJ whole genome shotgun (WGS) entry which is preliminary data.</text>
</comment>
<dbReference type="CDD" id="cd00609">
    <property type="entry name" value="AAT_like"/>
    <property type="match status" value="1"/>
</dbReference>
<dbReference type="InterPro" id="IPR004839">
    <property type="entry name" value="Aminotransferase_I/II_large"/>
</dbReference>
<evidence type="ECO:0000256" key="4">
    <source>
        <dbReference type="ARBA" id="ARBA00012285"/>
    </source>
</evidence>
<comment type="cofactor">
    <cofactor evidence="1">
        <name>pyridoxal 5'-phosphate</name>
        <dbReference type="ChEBI" id="CHEBI:597326"/>
    </cofactor>
</comment>
<dbReference type="EC" id="4.1.1.81" evidence="4"/>
<keyword evidence="6" id="KW-0663">Pyridoxal phosphate</keyword>
<dbReference type="GO" id="GO:0009236">
    <property type="term" value="P:cobalamin biosynthetic process"/>
    <property type="evidence" value="ECO:0007669"/>
    <property type="project" value="UniProtKB-UniPathway"/>
</dbReference>
<dbReference type="SUPFAM" id="SSF53383">
    <property type="entry name" value="PLP-dependent transferases"/>
    <property type="match status" value="1"/>
</dbReference>
<gene>
    <name evidence="11" type="ORF">EV691_101312</name>
</gene>
<dbReference type="PANTHER" id="PTHR42885">
    <property type="entry name" value="HISTIDINOL-PHOSPHATE AMINOTRANSFERASE-RELATED"/>
    <property type="match status" value="1"/>
</dbReference>
<evidence type="ECO:0000256" key="8">
    <source>
        <dbReference type="ARBA" id="ARBA00029996"/>
    </source>
</evidence>
<evidence type="ECO:0000256" key="1">
    <source>
        <dbReference type="ARBA" id="ARBA00001933"/>
    </source>
</evidence>
<dbReference type="Pfam" id="PF00155">
    <property type="entry name" value="Aminotran_1_2"/>
    <property type="match status" value="1"/>
</dbReference>
<evidence type="ECO:0000256" key="5">
    <source>
        <dbReference type="ARBA" id="ARBA00022573"/>
    </source>
</evidence>
<dbReference type="PANTHER" id="PTHR42885:SF1">
    <property type="entry name" value="THREONINE-PHOSPHATE DECARBOXYLASE"/>
    <property type="match status" value="1"/>
</dbReference>
<dbReference type="Gene3D" id="3.40.640.10">
    <property type="entry name" value="Type I PLP-dependent aspartate aminotransferase-like (Major domain)"/>
    <property type="match status" value="1"/>
</dbReference>
<reference evidence="11 12" key="1">
    <citation type="submission" date="2019-03" db="EMBL/GenBank/DDBJ databases">
        <title>Genomic Encyclopedia of Type Strains, Phase IV (KMG-IV): sequencing the most valuable type-strain genomes for metagenomic binning, comparative biology and taxonomic classification.</title>
        <authorList>
            <person name="Goeker M."/>
        </authorList>
    </citation>
    <scope>NUCLEOTIDE SEQUENCE [LARGE SCALE GENOMIC DNA]</scope>
    <source>
        <strain evidence="11 12">DSM 2286</strain>
    </source>
</reference>
<dbReference type="InterPro" id="IPR015421">
    <property type="entry name" value="PyrdxlP-dep_Trfase_major"/>
</dbReference>
<evidence type="ECO:0000256" key="7">
    <source>
        <dbReference type="ARBA" id="ARBA00023239"/>
    </source>
</evidence>
<dbReference type="RefSeq" id="WP_131297810.1">
    <property type="nucleotide sequence ID" value="NZ_JBHLST010000028.1"/>
</dbReference>
<protein>
    <recommendedName>
        <fullName evidence="4">threonine-phosphate decarboxylase</fullName>
        <ecNumber evidence="4">4.1.1.81</ecNumber>
    </recommendedName>
    <alternativeName>
        <fullName evidence="8">L-threonine-O-3-phosphate decarboxylase</fullName>
    </alternativeName>
</protein>
<dbReference type="InterPro" id="IPR015422">
    <property type="entry name" value="PyrdxlP-dep_Trfase_small"/>
</dbReference>
<feature type="domain" description="Aminotransferase class I/classII large" evidence="10">
    <location>
        <begin position="68"/>
        <end position="323"/>
    </location>
</feature>
<dbReference type="Proteomes" id="UP000295169">
    <property type="component" value="Unassembled WGS sequence"/>
</dbReference>
<sequence>MLEHGGRLRAAAQRYGIPLSDWLDLSTGIAPEPWPVPPIPLDAWALLPEEDDGLAEAACACYGAVHALPVAGSQAAIQALPQLFAPARVGVLAPSYAEHALAWQRAGHRLIPLAGGEIEARLDELDVLVLANPNNPTGERFEPSRLLDWQARLARRGGCLLVDEAFMDCTPEYSLAVHSQRPGLVVLRSFGKFFGLAGVRLGFVLAEAALLARLHERLGPWTVSGPARALGRQALGPASGVARERRAGQLQAAGQRLAEMLDAHGLTPDGGTALFQWVRTPEAVQLHDFLARRGILVRLFETPASLRFGLPADEAGWQRLARALADPVRPGRSEFIRDRVKMIADESAPTCKESSWPL</sequence>
<comment type="pathway">
    <text evidence="3">Cofactor biosynthesis; adenosylcobalamin biosynthesis.</text>
</comment>
<dbReference type="AlphaFoldDB" id="A0A4R1PT07"/>
<organism evidence="11 12">
    <name type="scientific">Azotobacter chroococcum</name>
    <dbReference type="NCBI Taxonomy" id="353"/>
    <lineage>
        <taxon>Bacteria</taxon>
        <taxon>Pseudomonadati</taxon>
        <taxon>Pseudomonadota</taxon>
        <taxon>Gammaproteobacteria</taxon>
        <taxon>Pseudomonadales</taxon>
        <taxon>Pseudomonadaceae</taxon>
        <taxon>Azotobacter</taxon>
    </lineage>
</organism>
<evidence type="ECO:0000256" key="2">
    <source>
        <dbReference type="ARBA" id="ARBA00003444"/>
    </source>
</evidence>
<evidence type="ECO:0000256" key="9">
    <source>
        <dbReference type="ARBA" id="ARBA00048531"/>
    </source>
</evidence>
<keyword evidence="5" id="KW-0169">Cobalamin biosynthesis</keyword>
<dbReference type="UniPathway" id="UPA00148"/>